<evidence type="ECO:0000313" key="6">
    <source>
        <dbReference type="EMBL" id="KAK4253483.1"/>
    </source>
</evidence>
<dbReference type="EMBL" id="JAWXYG010000015">
    <property type="protein sequence ID" value="KAK4253483.1"/>
    <property type="molecule type" value="Genomic_DNA"/>
</dbReference>
<dbReference type="Pfam" id="PF13920">
    <property type="entry name" value="zf-C3HC4_3"/>
    <property type="match status" value="1"/>
</dbReference>
<evidence type="ECO:0000256" key="1">
    <source>
        <dbReference type="ARBA" id="ARBA00022723"/>
    </source>
</evidence>
<evidence type="ECO:0000313" key="7">
    <source>
        <dbReference type="Proteomes" id="UP001293593"/>
    </source>
</evidence>
<dbReference type="GO" id="GO:0004842">
    <property type="term" value="F:ubiquitin-protein transferase activity"/>
    <property type="evidence" value="ECO:0007669"/>
    <property type="project" value="TreeGrafter"/>
</dbReference>
<feature type="domain" description="RING-type" evidence="5">
    <location>
        <begin position="167"/>
        <end position="202"/>
    </location>
</feature>
<keyword evidence="3" id="KW-0862">Zinc</keyword>
<evidence type="ECO:0000256" key="3">
    <source>
        <dbReference type="ARBA" id="ARBA00022833"/>
    </source>
</evidence>
<evidence type="ECO:0000259" key="5">
    <source>
        <dbReference type="PROSITE" id="PS50089"/>
    </source>
</evidence>
<accession>A0AAE1IQF4</accession>
<dbReference type="Proteomes" id="UP001293593">
    <property type="component" value="Unassembled WGS sequence"/>
</dbReference>
<dbReference type="CDD" id="cd16649">
    <property type="entry name" value="mRING-HC-C3HC5_CGRF1-like"/>
    <property type="match status" value="1"/>
</dbReference>
<comment type="caution">
    <text evidence="6">The sequence shown here is derived from an EMBL/GenBank/DDBJ whole genome shotgun (WGS) entry which is preliminary data.</text>
</comment>
<keyword evidence="1" id="KW-0479">Metal-binding</keyword>
<dbReference type="PROSITE" id="PS50089">
    <property type="entry name" value="ZF_RING_2"/>
    <property type="match status" value="1"/>
</dbReference>
<dbReference type="AlphaFoldDB" id="A0AAE1IQF4"/>
<dbReference type="PANTHER" id="PTHR42647:SF12">
    <property type="entry name" value="BOI-RELATED E3 UBIQUITIN-PROTEIN LIGASE 2-RELATED"/>
    <property type="match status" value="1"/>
</dbReference>
<dbReference type="PANTHER" id="PTHR42647">
    <property type="entry name" value="SBP (S-RIBONUCLEASE BINDING PROTEIN) FAMILY PROTEIN"/>
    <property type="match status" value="1"/>
</dbReference>
<organism evidence="6 7">
    <name type="scientific">Acacia crassicarpa</name>
    <name type="common">northern wattle</name>
    <dbReference type="NCBI Taxonomy" id="499986"/>
    <lineage>
        <taxon>Eukaryota</taxon>
        <taxon>Viridiplantae</taxon>
        <taxon>Streptophyta</taxon>
        <taxon>Embryophyta</taxon>
        <taxon>Tracheophyta</taxon>
        <taxon>Spermatophyta</taxon>
        <taxon>Magnoliopsida</taxon>
        <taxon>eudicotyledons</taxon>
        <taxon>Gunneridae</taxon>
        <taxon>Pentapetalae</taxon>
        <taxon>rosids</taxon>
        <taxon>fabids</taxon>
        <taxon>Fabales</taxon>
        <taxon>Fabaceae</taxon>
        <taxon>Caesalpinioideae</taxon>
        <taxon>mimosoid clade</taxon>
        <taxon>Acacieae</taxon>
        <taxon>Acacia</taxon>
    </lineage>
</organism>
<evidence type="ECO:0000256" key="2">
    <source>
        <dbReference type="ARBA" id="ARBA00022771"/>
    </source>
</evidence>
<dbReference type="InterPro" id="IPR001841">
    <property type="entry name" value="Znf_RING"/>
</dbReference>
<name>A0AAE1IQF4_9FABA</name>
<dbReference type="GO" id="GO:0008270">
    <property type="term" value="F:zinc ion binding"/>
    <property type="evidence" value="ECO:0007669"/>
    <property type="project" value="UniProtKB-KW"/>
</dbReference>
<reference evidence="6" key="1">
    <citation type="submission" date="2023-10" db="EMBL/GenBank/DDBJ databases">
        <title>Chromosome-level genome of the transformable northern wattle, Acacia crassicarpa.</title>
        <authorList>
            <person name="Massaro I."/>
            <person name="Sinha N.R."/>
            <person name="Poethig S."/>
            <person name="Leichty A.R."/>
        </authorList>
    </citation>
    <scope>NUCLEOTIDE SEQUENCE</scope>
    <source>
        <strain evidence="6">Acra3RX</strain>
        <tissue evidence="6">Leaf</tissue>
    </source>
</reference>
<dbReference type="PIRSF" id="PIRSF036836">
    <property type="entry name" value="RNase_bind_SBP1"/>
    <property type="match status" value="1"/>
</dbReference>
<dbReference type="Gene3D" id="3.30.40.10">
    <property type="entry name" value="Zinc/RING finger domain, C3HC4 (zinc finger)"/>
    <property type="match status" value="1"/>
</dbReference>
<keyword evidence="7" id="KW-1185">Reference proteome</keyword>
<dbReference type="InterPro" id="IPR013083">
    <property type="entry name" value="Znf_RING/FYVE/PHD"/>
</dbReference>
<gene>
    <name evidence="6" type="ORF">QN277_010148</name>
</gene>
<protein>
    <recommendedName>
        <fullName evidence="5">RING-type domain-containing protein</fullName>
    </recommendedName>
</protein>
<dbReference type="GO" id="GO:0043067">
    <property type="term" value="P:regulation of programmed cell death"/>
    <property type="evidence" value="ECO:0007669"/>
    <property type="project" value="TreeGrafter"/>
</dbReference>
<keyword evidence="2 4" id="KW-0863">Zinc-finger</keyword>
<proteinExistence type="predicted"/>
<sequence>MENVRVDLEEKRKRQARRILEAIEVGMIKRLRAKEEEIAKIGKLNWALEQKVKSLCVENQIWRELAQTNEATANALRTNLEQVLAQFKDERRFNDEDAATVVAAGADLMEDAQSCCGSTGGVDVDDLRGNEGKDMEAGWRRLGWGAKDKEEEEGKTKRKGWTKSRMCRECGREESCVLMLPCRHLCVCTVCGSSLNTCPVCRSFKTGSVHVNLS</sequence>
<evidence type="ECO:0000256" key="4">
    <source>
        <dbReference type="PROSITE-ProRule" id="PRU00175"/>
    </source>
</evidence>